<keyword evidence="3" id="KW-1185">Reference proteome</keyword>
<dbReference type="AlphaFoldDB" id="A0A815GE10"/>
<feature type="transmembrane region" description="Helical" evidence="1">
    <location>
        <begin position="129"/>
        <end position="151"/>
    </location>
</feature>
<evidence type="ECO:0000313" key="2">
    <source>
        <dbReference type="EMBL" id="CAF1338320.1"/>
    </source>
</evidence>
<dbReference type="Gene3D" id="1.20.1070.10">
    <property type="entry name" value="Rhodopsin 7-helix transmembrane proteins"/>
    <property type="match status" value="1"/>
</dbReference>
<reference evidence="2" key="1">
    <citation type="submission" date="2021-02" db="EMBL/GenBank/DDBJ databases">
        <authorList>
            <person name="Nowell W R."/>
        </authorList>
    </citation>
    <scope>NUCLEOTIDE SEQUENCE</scope>
</reference>
<name>A0A815GE10_ADIRI</name>
<comment type="caution">
    <text evidence="2">The sequence shown here is derived from an EMBL/GenBank/DDBJ whole genome shotgun (WGS) entry which is preliminary data.</text>
</comment>
<sequence>MFFKTKKWLVLCLSSQWILGLLVPLPLISSQYSNRVESWWMSIYQIMINVFIPALVSFVFNTLIFMHVHSSTRRVRCFPEGEHHRSAVRISRRDLYLLRNMIYTFAVYVGGCGPIFLLIAIDFQGTVTAVVYVILAIVAEASLFSIIINLFRCNKKIRTLLEDKYYRMAQTLSYCKNYLAEILLME</sequence>
<accession>A0A815GE10</accession>
<evidence type="ECO:0000256" key="1">
    <source>
        <dbReference type="SAM" id="Phobius"/>
    </source>
</evidence>
<organism evidence="2 3">
    <name type="scientific">Adineta ricciae</name>
    <name type="common">Rotifer</name>
    <dbReference type="NCBI Taxonomy" id="249248"/>
    <lineage>
        <taxon>Eukaryota</taxon>
        <taxon>Metazoa</taxon>
        <taxon>Spiralia</taxon>
        <taxon>Gnathifera</taxon>
        <taxon>Rotifera</taxon>
        <taxon>Eurotatoria</taxon>
        <taxon>Bdelloidea</taxon>
        <taxon>Adinetida</taxon>
        <taxon>Adinetidae</taxon>
        <taxon>Adineta</taxon>
    </lineage>
</organism>
<keyword evidence="1" id="KW-1133">Transmembrane helix</keyword>
<evidence type="ECO:0008006" key="4">
    <source>
        <dbReference type="Google" id="ProtNLM"/>
    </source>
</evidence>
<feature type="transmembrane region" description="Helical" evidence="1">
    <location>
        <begin position="46"/>
        <end position="66"/>
    </location>
</feature>
<dbReference type="EMBL" id="CAJNOR010002767">
    <property type="protein sequence ID" value="CAF1338320.1"/>
    <property type="molecule type" value="Genomic_DNA"/>
</dbReference>
<evidence type="ECO:0000313" key="3">
    <source>
        <dbReference type="Proteomes" id="UP000663828"/>
    </source>
</evidence>
<feature type="transmembrane region" description="Helical" evidence="1">
    <location>
        <begin position="102"/>
        <end position="123"/>
    </location>
</feature>
<protein>
    <recommendedName>
        <fullName evidence="4">G-protein coupled receptors family 1 profile domain-containing protein</fullName>
    </recommendedName>
</protein>
<dbReference type="Proteomes" id="UP000663828">
    <property type="component" value="Unassembled WGS sequence"/>
</dbReference>
<keyword evidence="1" id="KW-0472">Membrane</keyword>
<gene>
    <name evidence="2" type="ORF">XAT740_LOCUS30814</name>
</gene>
<proteinExistence type="predicted"/>
<keyword evidence="1" id="KW-0812">Transmembrane</keyword>